<dbReference type="NCBIfam" id="NF004064">
    <property type="entry name" value="PRK05578.1"/>
    <property type="match status" value="1"/>
</dbReference>
<dbReference type="STRING" id="947013.SAMN04488109_4099"/>
<dbReference type="EMBL" id="FQWQ01000003">
    <property type="protein sequence ID" value="SHH50495.1"/>
    <property type="molecule type" value="Genomic_DNA"/>
</dbReference>
<evidence type="ECO:0000259" key="2">
    <source>
        <dbReference type="PROSITE" id="PS51747"/>
    </source>
</evidence>
<dbReference type="Proteomes" id="UP000184212">
    <property type="component" value="Unassembled WGS sequence"/>
</dbReference>
<dbReference type="GO" id="GO:0004126">
    <property type="term" value="F:cytidine deaminase activity"/>
    <property type="evidence" value="ECO:0007669"/>
    <property type="project" value="TreeGrafter"/>
</dbReference>
<dbReference type="GO" id="GO:0008270">
    <property type="term" value="F:zinc ion binding"/>
    <property type="evidence" value="ECO:0007669"/>
    <property type="project" value="TreeGrafter"/>
</dbReference>
<keyword evidence="4" id="KW-1185">Reference proteome</keyword>
<sequence length="160" mass="17388">MKDFVLAPTLQALDAESLDLVRHAERALPTAHAPYSEFQVGAALLLDNGVIVAGTNQENAAYPSGMCAERVALFALASQYPGQVIRKLAVVARHQTGTELTPATCCGGCRQVMLEFEHRQGKPFEVVMQTEERQWVKAPSAQSLLPFCFTSSTLRAAKIN</sequence>
<comment type="similarity">
    <text evidence="1">Belongs to the cytidine and deoxycytidylate deaminase family.</text>
</comment>
<reference evidence="3 4" key="1">
    <citation type="submission" date="2016-11" db="EMBL/GenBank/DDBJ databases">
        <authorList>
            <person name="Jaros S."/>
            <person name="Januszkiewicz K."/>
            <person name="Wedrychowicz H."/>
        </authorList>
    </citation>
    <scope>NUCLEOTIDE SEQUENCE [LARGE SCALE GENOMIC DNA]</scope>
    <source>
        <strain evidence="3 4">DSM 24574</strain>
    </source>
</reference>
<dbReference type="AlphaFoldDB" id="A0A1M5TI64"/>
<dbReference type="OrthoDB" id="9795347at2"/>
<evidence type="ECO:0000313" key="3">
    <source>
        <dbReference type="EMBL" id="SHH50495.1"/>
    </source>
</evidence>
<dbReference type="PANTHER" id="PTHR11644">
    <property type="entry name" value="CYTIDINE DEAMINASE"/>
    <property type="match status" value="1"/>
</dbReference>
<accession>A0A1M5TI64</accession>
<dbReference type="PROSITE" id="PS51747">
    <property type="entry name" value="CYT_DCMP_DEAMINASES_2"/>
    <property type="match status" value="1"/>
</dbReference>
<proteinExistence type="inferred from homology"/>
<dbReference type="InterPro" id="IPR050202">
    <property type="entry name" value="Cyt/Deoxycyt_deaminase"/>
</dbReference>
<protein>
    <submittedName>
        <fullName evidence="3">Cytidine deaminase</fullName>
    </submittedName>
</protein>
<dbReference type="GO" id="GO:0055086">
    <property type="term" value="P:nucleobase-containing small molecule metabolic process"/>
    <property type="evidence" value="ECO:0007669"/>
    <property type="project" value="UniProtKB-ARBA"/>
</dbReference>
<dbReference type="RefSeq" id="WP_073137728.1">
    <property type="nucleotide sequence ID" value="NZ_FQWQ01000003.1"/>
</dbReference>
<organism evidence="3 4">
    <name type="scientific">Chryseolinea serpens</name>
    <dbReference type="NCBI Taxonomy" id="947013"/>
    <lineage>
        <taxon>Bacteria</taxon>
        <taxon>Pseudomonadati</taxon>
        <taxon>Bacteroidota</taxon>
        <taxon>Cytophagia</taxon>
        <taxon>Cytophagales</taxon>
        <taxon>Fulvivirgaceae</taxon>
        <taxon>Chryseolinea</taxon>
    </lineage>
</organism>
<dbReference type="SUPFAM" id="SSF53927">
    <property type="entry name" value="Cytidine deaminase-like"/>
    <property type="match status" value="1"/>
</dbReference>
<dbReference type="PANTHER" id="PTHR11644:SF2">
    <property type="entry name" value="CYTIDINE DEAMINASE"/>
    <property type="match status" value="1"/>
</dbReference>
<dbReference type="InterPro" id="IPR002125">
    <property type="entry name" value="CMP_dCMP_dom"/>
</dbReference>
<name>A0A1M5TI64_9BACT</name>
<dbReference type="InterPro" id="IPR016193">
    <property type="entry name" value="Cytidine_deaminase-like"/>
</dbReference>
<gene>
    <name evidence="3" type="ORF">SAMN04488109_4099</name>
</gene>
<dbReference type="Pfam" id="PF00383">
    <property type="entry name" value="dCMP_cyt_deam_1"/>
    <property type="match status" value="1"/>
</dbReference>
<dbReference type="GO" id="GO:0005829">
    <property type="term" value="C:cytosol"/>
    <property type="evidence" value="ECO:0007669"/>
    <property type="project" value="TreeGrafter"/>
</dbReference>
<feature type="domain" description="CMP/dCMP-type deaminase" evidence="2">
    <location>
        <begin position="15"/>
        <end position="152"/>
    </location>
</feature>
<evidence type="ECO:0000256" key="1">
    <source>
        <dbReference type="ARBA" id="ARBA00006576"/>
    </source>
</evidence>
<dbReference type="Gene3D" id="3.40.140.10">
    <property type="entry name" value="Cytidine Deaminase, domain 2"/>
    <property type="match status" value="1"/>
</dbReference>
<evidence type="ECO:0000313" key="4">
    <source>
        <dbReference type="Proteomes" id="UP000184212"/>
    </source>
</evidence>
<dbReference type="CDD" id="cd01283">
    <property type="entry name" value="cytidine_deaminase"/>
    <property type="match status" value="1"/>
</dbReference>
<dbReference type="GO" id="GO:0072527">
    <property type="term" value="P:pyrimidine-containing compound metabolic process"/>
    <property type="evidence" value="ECO:0007669"/>
    <property type="project" value="UniProtKB-ARBA"/>
</dbReference>